<dbReference type="GO" id="GO:0016872">
    <property type="term" value="F:intramolecular lyase activity"/>
    <property type="evidence" value="ECO:0007669"/>
    <property type="project" value="InterPro"/>
</dbReference>
<keyword evidence="4" id="KW-0125">Carotenoid biosynthesis</keyword>
<dbReference type="OrthoDB" id="4774157at2"/>
<evidence type="ECO:0000313" key="9">
    <source>
        <dbReference type="EMBL" id="PJI94184.1"/>
    </source>
</evidence>
<dbReference type="GO" id="GO:0016117">
    <property type="term" value="P:carotenoid biosynthetic process"/>
    <property type="evidence" value="ECO:0007669"/>
    <property type="project" value="UniProtKB-KW"/>
</dbReference>
<evidence type="ECO:0000256" key="3">
    <source>
        <dbReference type="ARBA" id="ARBA00022692"/>
    </source>
</evidence>
<keyword evidence="6 8" id="KW-0472">Membrane</keyword>
<evidence type="ECO:0000256" key="1">
    <source>
        <dbReference type="ARBA" id="ARBA00004141"/>
    </source>
</evidence>
<dbReference type="InterPro" id="IPR017825">
    <property type="entry name" value="Lycopene_cyclase_dom"/>
</dbReference>
<evidence type="ECO:0000256" key="4">
    <source>
        <dbReference type="ARBA" id="ARBA00022746"/>
    </source>
</evidence>
<protein>
    <submittedName>
        <fullName evidence="9">Lycopene cyclase domain-containing protein</fullName>
    </submittedName>
</protein>
<comment type="pathway">
    <text evidence="2">Carotenoid biosynthesis.</text>
</comment>
<evidence type="ECO:0000256" key="7">
    <source>
        <dbReference type="ARBA" id="ARBA00023235"/>
    </source>
</evidence>
<feature type="transmembrane region" description="Helical" evidence="8">
    <location>
        <begin position="6"/>
        <end position="23"/>
    </location>
</feature>
<name>A0A2M8WTI1_9MICO</name>
<dbReference type="AlphaFoldDB" id="A0A2M8WTI1"/>
<keyword evidence="3 8" id="KW-0812">Transmembrane</keyword>
<feature type="transmembrane region" description="Helical" evidence="8">
    <location>
        <begin position="80"/>
        <end position="97"/>
    </location>
</feature>
<keyword evidence="5 8" id="KW-1133">Transmembrane helix</keyword>
<accession>A0A2M8WTI1</accession>
<sequence>MRFAYLAALLVSLAGVAVVDARWRLVLWRDARRGAVALGVGLAAFLLWDGVCIAAGVFVRGDGRWSTGVEVAPHLPLEEPVFLLFLCYLALVLWTAARRVERAVRARAAEPARDAAPARDAGGAR</sequence>
<dbReference type="RefSeq" id="WP_100349756.1">
    <property type="nucleotide sequence ID" value="NZ_PGTZ01000007.1"/>
</dbReference>
<keyword evidence="7" id="KW-0413">Isomerase</keyword>
<organism evidence="9 10">
    <name type="scientific">Luteimicrobium subarcticum</name>
    <dbReference type="NCBI Taxonomy" id="620910"/>
    <lineage>
        <taxon>Bacteria</taxon>
        <taxon>Bacillati</taxon>
        <taxon>Actinomycetota</taxon>
        <taxon>Actinomycetes</taxon>
        <taxon>Micrococcales</taxon>
        <taxon>Luteimicrobium</taxon>
    </lineage>
</organism>
<gene>
    <name evidence="9" type="ORF">CLV34_1671</name>
</gene>
<comment type="caution">
    <text evidence="9">The sequence shown here is derived from an EMBL/GenBank/DDBJ whole genome shotgun (WGS) entry which is preliminary data.</text>
</comment>
<comment type="subcellular location">
    <subcellularLocation>
        <location evidence="1">Membrane</location>
        <topology evidence="1">Multi-pass membrane protein</topology>
    </subcellularLocation>
</comment>
<dbReference type="NCBIfam" id="TIGR03462">
    <property type="entry name" value="CarR_dom_SF"/>
    <property type="match status" value="1"/>
</dbReference>
<keyword evidence="10" id="KW-1185">Reference proteome</keyword>
<dbReference type="GO" id="GO:0045436">
    <property type="term" value="F:lycopene beta cyclase activity"/>
    <property type="evidence" value="ECO:0007669"/>
    <property type="project" value="UniProtKB-ARBA"/>
</dbReference>
<evidence type="ECO:0000256" key="8">
    <source>
        <dbReference type="SAM" id="Phobius"/>
    </source>
</evidence>
<feature type="transmembrane region" description="Helical" evidence="8">
    <location>
        <begin position="35"/>
        <end position="60"/>
    </location>
</feature>
<evidence type="ECO:0000313" key="10">
    <source>
        <dbReference type="Proteomes" id="UP000231586"/>
    </source>
</evidence>
<reference evidence="9 10" key="1">
    <citation type="submission" date="2017-11" db="EMBL/GenBank/DDBJ databases">
        <title>Genomic Encyclopedia of Archaeal and Bacterial Type Strains, Phase II (KMG-II): From Individual Species to Whole Genera.</title>
        <authorList>
            <person name="Goeker M."/>
        </authorList>
    </citation>
    <scope>NUCLEOTIDE SEQUENCE [LARGE SCALE GENOMIC DNA]</scope>
    <source>
        <strain evidence="9 10">DSM 22413</strain>
    </source>
</reference>
<evidence type="ECO:0000256" key="6">
    <source>
        <dbReference type="ARBA" id="ARBA00023136"/>
    </source>
</evidence>
<evidence type="ECO:0000256" key="5">
    <source>
        <dbReference type="ARBA" id="ARBA00022989"/>
    </source>
</evidence>
<evidence type="ECO:0000256" key="2">
    <source>
        <dbReference type="ARBA" id="ARBA00004829"/>
    </source>
</evidence>
<proteinExistence type="predicted"/>
<dbReference type="EMBL" id="PGTZ01000007">
    <property type="protein sequence ID" value="PJI94184.1"/>
    <property type="molecule type" value="Genomic_DNA"/>
</dbReference>
<dbReference type="Proteomes" id="UP000231586">
    <property type="component" value="Unassembled WGS sequence"/>
</dbReference>
<dbReference type="GO" id="GO:0016020">
    <property type="term" value="C:membrane"/>
    <property type="evidence" value="ECO:0007669"/>
    <property type="project" value="UniProtKB-SubCell"/>
</dbReference>